<dbReference type="AlphaFoldDB" id="W9RD61"/>
<evidence type="ECO:0000256" key="3">
    <source>
        <dbReference type="SAM" id="SignalP"/>
    </source>
</evidence>
<dbReference type="Proteomes" id="UP000030645">
    <property type="component" value="Unassembled WGS sequence"/>
</dbReference>
<dbReference type="PROSITE" id="PS50213">
    <property type="entry name" value="FAS1"/>
    <property type="match status" value="2"/>
</dbReference>
<gene>
    <name evidence="5" type="ORF">L484_025876</name>
</gene>
<accession>W9RD61</accession>
<evidence type="ECO:0000313" key="5">
    <source>
        <dbReference type="EMBL" id="EXB65610.1"/>
    </source>
</evidence>
<reference evidence="6" key="1">
    <citation type="submission" date="2013-01" db="EMBL/GenBank/DDBJ databases">
        <title>Draft Genome Sequence of a Mulberry Tree, Morus notabilis C.K. Schneid.</title>
        <authorList>
            <person name="He N."/>
            <person name="Zhao S."/>
        </authorList>
    </citation>
    <scope>NUCLEOTIDE SEQUENCE</scope>
</reference>
<dbReference type="OrthoDB" id="1893649at2759"/>
<feature type="region of interest" description="Disordered" evidence="2">
    <location>
        <begin position="317"/>
        <end position="339"/>
    </location>
</feature>
<feature type="domain" description="FAS1" evidence="4">
    <location>
        <begin position="181"/>
        <end position="310"/>
    </location>
</feature>
<feature type="compositionally biased region" description="Low complexity" evidence="2">
    <location>
        <begin position="318"/>
        <end position="333"/>
    </location>
</feature>
<keyword evidence="3" id="KW-0732">Signal</keyword>
<dbReference type="eggNOG" id="ENOG502RIKK">
    <property type="taxonomic scope" value="Eukaryota"/>
</dbReference>
<keyword evidence="6" id="KW-1185">Reference proteome</keyword>
<dbReference type="SUPFAM" id="SSF82153">
    <property type="entry name" value="FAS1 domain"/>
    <property type="match status" value="2"/>
</dbReference>
<protein>
    <recommendedName>
        <fullName evidence="4">FAS1 domain-containing protein</fullName>
    </recommendedName>
</protein>
<evidence type="ECO:0000313" key="6">
    <source>
        <dbReference type="Proteomes" id="UP000030645"/>
    </source>
</evidence>
<dbReference type="InterPro" id="IPR052806">
    <property type="entry name" value="Fasciclin-like_AGP"/>
</dbReference>
<dbReference type="Pfam" id="PF02469">
    <property type="entry name" value="Fasciclin"/>
    <property type="match status" value="2"/>
</dbReference>
<dbReference type="InterPro" id="IPR000782">
    <property type="entry name" value="FAS1_domain"/>
</dbReference>
<evidence type="ECO:0000256" key="2">
    <source>
        <dbReference type="SAM" id="MobiDB-lite"/>
    </source>
</evidence>
<dbReference type="KEGG" id="mnt:21408558"/>
<comment type="similarity">
    <text evidence="1">Belongs to the fasciclin-like AGP family.</text>
</comment>
<organism evidence="5 6">
    <name type="scientific">Morus notabilis</name>
    <dbReference type="NCBI Taxonomy" id="981085"/>
    <lineage>
        <taxon>Eukaryota</taxon>
        <taxon>Viridiplantae</taxon>
        <taxon>Streptophyta</taxon>
        <taxon>Embryophyta</taxon>
        <taxon>Tracheophyta</taxon>
        <taxon>Spermatophyta</taxon>
        <taxon>Magnoliopsida</taxon>
        <taxon>eudicotyledons</taxon>
        <taxon>Gunneridae</taxon>
        <taxon>Pentapetalae</taxon>
        <taxon>rosids</taxon>
        <taxon>fabids</taxon>
        <taxon>Rosales</taxon>
        <taxon>Moraceae</taxon>
        <taxon>Moreae</taxon>
        <taxon>Morus</taxon>
    </lineage>
</organism>
<proteinExistence type="inferred from homology"/>
<sequence>MAASLPIISFLVLFSLPSLSSSLPSDTVLDASEILTDSGHVSMALTLELVSQTLTLKSPSLTIFAPPDAAFSKSGQPALSLLQYHFCPLPLSLEKIKSLPAGTKIPTLLSGHVLIVTSSPFDSQISLNNVKITSESPIFNDGSLIIFGIEDFFDLNYQDPGSVPSPRSGSICELSPTVFPGASWFKEASDNLRFNGYSAMAAFLDLQLLGFDKERSAAMTVFAPTDQAMSKRPSQHSSPSIFLRHVVPCRLLWSDLMSLSAGTVLPTYSEGFTITVTRSDSVLMLNGIPVFYANMHYSDSVAVHGLNEILVPQEVAESEPLSAPVSEPESESSTGTDGLKIEDIMLMQNTKF</sequence>
<feature type="signal peptide" evidence="3">
    <location>
        <begin position="1"/>
        <end position="22"/>
    </location>
</feature>
<name>W9RD61_9ROSA</name>
<dbReference type="SMART" id="SM00554">
    <property type="entry name" value="FAS1"/>
    <property type="match status" value="2"/>
</dbReference>
<dbReference type="EMBL" id="KE344513">
    <property type="protein sequence ID" value="EXB65610.1"/>
    <property type="molecule type" value="Genomic_DNA"/>
</dbReference>
<dbReference type="PANTHER" id="PTHR33985">
    <property type="entry name" value="OS02G0491300 PROTEIN-RELATED"/>
    <property type="match status" value="1"/>
</dbReference>
<dbReference type="STRING" id="981085.W9RD61"/>
<evidence type="ECO:0000259" key="4">
    <source>
        <dbReference type="PROSITE" id="PS50213"/>
    </source>
</evidence>
<evidence type="ECO:0000256" key="1">
    <source>
        <dbReference type="ARBA" id="ARBA00007843"/>
    </source>
</evidence>
<feature type="chain" id="PRO_5004928528" description="FAS1 domain-containing protein" evidence="3">
    <location>
        <begin position="23"/>
        <end position="352"/>
    </location>
</feature>
<dbReference type="Gene3D" id="2.30.180.10">
    <property type="entry name" value="FAS1 domain"/>
    <property type="match status" value="2"/>
</dbReference>
<dbReference type="InterPro" id="IPR036378">
    <property type="entry name" value="FAS1_dom_sf"/>
</dbReference>
<dbReference type="PANTHER" id="PTHR33985:SF17">
    <property type="entry name" value="FASCICLIN-LIKE ARABINOGALACTAN PROTEIN 20"/>
    <property type="match status" value="1"/>
</dbReference>
<feature type="domain" description="FAS1" evidence="4">
    <location>
        <begin position="28"/>
        <end position="151"/>
    </location>
</feature>